<reference evidence="1 2" key="1">
    <citation type="submission" date="2017-07" db="EMBL/GenBank/DDBJ databases">
        <authorList>
            <person name="Talla V."/>
            <person name="Backstrom N."/>
        </authorList>
    </citation>
    <scope>NUCLEOTIDE SEQUENCE [LARGE SCALE GENOMIC DNA]</scope>
</reference>
<evidence type="ECO:0000313" key="2">
    <source>
        <dbReference type="Proteomes" id="UP000324832"/>
    </source>
</evidence>
<protein>
    <submittedName>
        <fullName evidence="1">Uncharacterized protein</fullName>
    </submittedName>
</protein>
<keyword evidence="2" id="KW-1185">Reference proteome</keyword>
<dbReference type="EMBL" id="FZQP02001337">
    <property type="protein sequence ID" value="VVC92557.1"/>
    <property type="molecule type" value="Genomic_DNA"/>
</dbReference>
<organism evidence="1 2">
    <name type="scientific">Leptidea sinapis</name>
    <dbReference type="NCBI Taxonomy" id="189913"/>
    <lineage>
        <taxon>Eukaryota</taxon>
        <taxon>Metazoa</taxon>
        <taxon>Ecdysozoa</taxon>
        <taxon>Arthropoda</taxon>
        <taxon>Hexapoda</taxon>
        <taxon>Insecta</taxon>
        <taxon>Pterygota</taxon>
        <taxon>Neoptera</taxon>
        <taxon>Endopterygota</taxon>
        <taxon>Lepidoptera</taxon>
        <taxon>Glossata</taxon>
        <taxon>Ditrysia</taxon>
        <taxon>Papilionoidea</taxon>
        <taxon>Pieridae</taxon>
        <taxon>Dismorphiinae</taxon>
        <taxon>Leptidea</taxon>
    </lineage>
</organism>
<evidence type="ECO:0000313" key="1">
    <source>
        <dbReference type="EMBL" id="VVC92557.1"/>
    </source>
</evidence>
<dbReference type="Proteomes" id="UP000324832">
    <property type="component" value="Unassembled WGS sequence"/>
</dbReference>
<gene>
    <name evidence="1" type="ORF">LSINAPIS_LOCUS4974</name>
</gene>
<proteinExistence type="predicted"/>
<name>A0A5E4Q2P9_9NEOP</name>
<dbReference type="AlphaFoldDB" id="A0A5E4Q2P9"/>
<accession>A0A5E4Q2P9</accession>
<sequence>MSAEDSLIALAETTRTCVRTVNEDEIELLDSKSKNKKLKSKRSFFLRLPSVRIVPSFRKMTKRMRNMSCVSSQEDDVPQIEVPRHKSIDIGVGLARRVSLFLFTKRSVCIHPYHPFTPHQKTRKIYFGYD</sequence>